<keyword evidence="3" id="KW-1185">Reference proteome</keyword>
<dbReference type="EMBL" id="AOIA01000094">
    <property type="protein sequence ID" value="ELY60040.1"/>
    <property type="molecule type" value="Genomic_DNA"/>
</dbReference>
<dbReference type="Proteomes" id="UP000011531">
    <property type="component" value="Unassembled WGS sequence"/>
</dbReference>
<name>L9XE92_9EURY</name>
<protein>
    <submittedName>
        <fullName evidence="2">Large subunit of N,N-dimethylformamidase</fullName>
    </submittedName>
</protein>
<evidence type="ECO:0000313" key="2">
    <source>
        <dbReference type="EMBL" id="ELY60040.1"/>
    </source>
</evidence>
<dbReference type="InterPro" id="IPR046540">
    <property type="entry name" value="DMFA2_C"/>
</dbReference>
<dbReference type="AlphaFoldDB" id="L9XE92"/>
<reference evidence="2 3" key="1">
    <citation type="journal article" date="2014" name="PLoS Genet.">
        <title>Phylogenetically driven sequencing of extremely halophilic archaea reveals strategies for static and dynamic osmo-response.</title>
        <authorList>
            <person name="Becker E.A."/>
            <person name="Seitzer P.M."/>
            <person name="Tritt A."/>
            <person name="Larsen D."/>
            <person name="Krusor M."/>
            <person name="Yao A.I."/>
            <person name="Wu D."/>
            <person name="Madern D."/>
            <person name="Eisen J.A."/>
            <person name="Darling A.E."/>
            <person name="Facciotti M.T."/>
        </authorList>
    </citation>
    <scope>NUCLEOTIDE SEQUENCE [LARGE SCALE GENOMIC DNA]</scope>
    <source>
        <strain evidence="2 3">DSM 18795</strain>
    </source>
</reference>
<accession>L9XE92</accession>
<dbReference type="PATRIC" id="fig|1227498.3.peg.2100"/>
<evidence type="ECO:0000313" key="3">
    <source>
        <dbReference type="Proteomes" id="UP000011531"/>
    </source>
</evidence>
<feature type="domain" description="N,N-dimethylformamidase beta subunit-like C-terminal" evidence="1">
    <location>
        <begin position="1"/>
        <end position="260"/>
    </location>
</feature>
<gene>
    <name evidence="2" type="ORF">C492_10735</name>
</gene>
<proteinExistence type="predicted"/>
<evidence type="ECO:0000259" key="1">
    <source>
        <dbReference type="Pfam" id="PF20254"/>
    </source>
</evidence>
<dbReference type="Pfam" id="PF20254">
    <property type="entry name" value="DMFA2_C"/>
    <property type="match status" value="1"/>
</dbReference>
<sequence>MIDWLETKEYNYDVVTDEDLHFDGIDLLESYDVVLTGTHPEYYSLEMWETISTYQDRGGRLMYMGANGFYWQTAFHPEEPNVIEIRKGDTGIRTYDIPNGELNLSFTGEKGGMWRQRDKAPQKLVGIGFSAQGFDDCSYYRRQADSNESEMDFIFENVDSDVIGDFGLIGGGAAGLEVDRYDQSLGTPDNTYLLASSEDHSDNYLHVVEEILATTPALSGTEDPQVRGDMVYFKTPNEGGVFSTGSIAWCGSLATNDYDNNISQITENVLETFLTEETLPGADP</sequence>
<dbReference type="STRING" id="1227498.C492_10735"/>
<comment type="caution">
    <text evidence="2">The sequence shown here is derived from an EMBL/GenBank/DDBJ whole genome shotgun (WGS) entry which is preliminary data.</text>
</comment>
<organism evidence="2 3">
    <name type="scientific">Natronococcus jeotgali DSM 18795</name>
    <dbReference type="NCBI Taxonomy" id="1227498"/>
    <lineage>
        <taxon>Archaea</taxon>
        <taxon>Methanobacteriati</taxon>
        <taxon>Methanobacteriota</taxon>
        <taxon>Stenosarchaea group</taxon>
        <taxon>Halobacteria</taxon>
        <taxon>Halobacteriales</taxon>
        <taxon>Natrialbaceae</taxon>
        <taxon>Natronococcus</taxon>
    </lineage>
</organism>